<dbReference type="PANTHER" id="PTHR34139:SF1">
    <property type="entry name" value="RNASE MJ1380-RELATED"/>
    <property type="match status" value="1"/>
</dbReference>
<keyword evidence="4" id="KW-0547">Nucleotide-binding</keyword>
<evidence type="ECO:0000313" key="6">
    <source>
        <dbReference type="EMBL" id="MBL0705101.1"/>
    </source>
</evidence>
<evidence type="ECO:0000313" key="7">
    <source>
        <dbReference type="Proteomes" id="UP000639051"/>
    </source>
</evidence>
<dbReference type="EMBL" id="JAERRC010000018">
    <property type="protein sequence ID" value="MBL0705101.1"/>
    <property type="molecule type" value="Genomic_DNA"/>
</dbReference>
<evidence type="ECO:0000256" key="5">
    <source>
        <dbReference type="ARBA" id="ARBA00022801"/>
    </source>
</evidence>
<evidence type="ECO:0000256" key="2">
    <source>
        <dbReference type="ARBA" id="ARBA00022649"/>
    </source>
</evidence>
<keyword evidence="3" id="KW-0540">Nuclease</keyword>
<dbReference type="Proteomes" id="UP000639051">
    <property type="component" value="Unassembled WGS sequence"/>
</dbReference>
<gene>
    <name evidence="6" type="ORF">JJE72_06215</name>
</gene>
<keyword evidence="2" id="KW-1277">Toxin-antitoxin system</keyword>
<proteinExistence type="predicted"/>
<keyword evidence="5" id="KW-0378">Hydrolase</keyword>
<dbReference type="PANTHER" id="PTHR34139">
    <property type="entry name" value="UPF0331 PROTEIN MJ0127"/>
    <property type="match status" value="1"/>
</dbReference>
<reference evidence="6 7" key="1">
    <citation type="submission" date="2021-01" db="EMBL/GenBank/DDBJ databases">
        <title>Genome public.</title>
        <authorList>
            <person name="Liu C."/>
            <person name="Sun Q."/>
        </authorList>
    </citation>
    <scope>NUCLEOTIDE SEQUENCE [LARGE SCALE GENOMIC DNA]</scope>
    <source>
        <strain evidence="6 7">JC656</strain>
    </source>
</reference>
<dbReference type="RefSeq" id="WP_189695314.1">
    <property type="nucleotide sequence ID" value="NZ_BNCM01000022.1"/>
</dbReference>
<protein>
    <submittedName>
        <fullName evidence="6">DUF86 domain-containing protein</fullName>
    </submittedName>
</protein>
<accession>A0ABS1K483</accession>
<evidence type="ECO:0000256" key="4">
    <source>
        <dbReference type="ARBA" id="ARBA00022741"/>
    </source>
</evidence>
<keyword evidence="1" id="KW-0597">Phosphoprotein</keyword>
<dbReference type="InterPro" id="IPR008201">
    <property type="entry name" value="HepT-like"/>
</dbReference>
<organism evidence="6 7">
    <name type="scientific">Sinomonas cellulolyticus</name>
    <dbReference type="NCBI Taxonomy" id="2801916"/>
    <lineage>
        <taxon>Bacteria</taxon>
        <taxon>Bacillati</taxon>
        <taxon>Actinomycetota</taxon>
        <taxon>Actinomycetes</taxon>
        <taxon>Micrococcales</taxon>
        <taxon>Micrococcaceae</taxon>
        <taxon>Sinomonas</taxon>
    </lineage>
</organism>
<comment type="caution">
    <text evidence="6">The sequence shown here is derived from an EMBL/GenBank/DDBJ whole genome shotgun (WGS) entry which is preliminary data.</text>
</comment>
<sequence>MTDRERERTVGALRDFLRFCDTAAEVIVARGKAAYDADEALRLAAESILHKVGEAVARLPEEFTGAHPEVAWRAMKATRNLVAHRYDQIDYDILWAALARQLPVEAERVRAILVELGPH</sequence>
<evidence type="ECO:0000256" key="3">
    <source>
        <dbReference type="ARBA" id="ARBA00022722"/>
    </source>
</evidence>
<evidence type="ECO:0000256" key="1">
    <source>
        <dbReference type="ARBA" id="ARBA00022553"/>
    </source>
</evidence>
<keyword evidence="7" id="KW-1185">Reference proteome</keyword>
<dbReference type="InterPro" id="IPR051813">
    <property type="entry name" value="HepT_RNase_toxin"/>
</dbReference>
<dbReference type="Pfam" id="PF01934">
    <property type="entry name" value="HepT-like"/>
    <property type="match status" value="1"/>
</dbReference>
<name>A0ABS1K483_9MICC</name>